<dbReference type="Gene3D" id="3.30.160.60">
    <property type="entry name" value="Classic Zinc Finger"/>
    <property type="match status" value="1"/>
</dbReference>
<evidence type="ECO:0000256" key="4">
    <source>
        <dbReference type="SAM" id="Coils"/>
    </source>
</evidence>
<protein>
    <recommendedName>
        <fullName evidence="10">Zinc finger protein</fullName>
    </recommendedName>
</protein>
<evidence type="ECO:0000259" key="6">
    <source>
        <dbReference type="PROSITE" id="PS50089"/>
    </source>
</evidence>
<dbReference type="PROSITE" id="PS50157">
    <property type="entry name" value="ZINC_FINGER_C2H2_2"/>
    <property type="match status" value="2"/>
</dbReference>
<feature type="region of interest" description="Disordered" evidence="5">
    <location>
        <begin position="407"/>
        <end position="443"/>
    </location>
</feature>
<keyword evidence="1 3" id="KW-0479">Metal-binding</keyword>
<evidence type="ECO:0008006" key="10">
    <source>
        <dbReference type="Google" id="ProtNLM"/>
    </source>
</evidence>
<dbReference type="EMBL" id="CAXLJM020000010">
    <property type="protein sequence ID" value="CAL8076112.1"/>
    <property type="molecule type" value="Genomic_DNA"/>
</dbReference>
<feature type="domain" description="C2H2-type" evidence="7">
    <location>
        <begin position="450"/>
        <end position="477"/>
    </location>
</feature>
<keyword evidence="2" id="KW-0862">Zinc</keyword>
<keyword evidence="4" id="KW-0175">Coiled coil</keyword>
<dbReference type="Proteomes" id="UP001642540">
    <property type="component" value="Unassembled WGS sequence"/>
</dbReference>
<keyword evidence="9" id="KW-1185">Reference proteome</keyword>
<feature type="domain" description="RING-type" evidence="6">
    <location>
        <begin position="15"/>
        <end position="62"/>
    </location>
</feature>
<dbReference type="InterPro" id="IPR001841">
    <property type="entry name" value="Znf_RING"/>
</dbReference>
<evidence type="ECO:0000256" key="3">
    <source>
        <dbReference type="PROSITE-ProRule" id="PRU00042"/>
    </source>
</evidence>
<dbReference type="PROSITE" id="PS50089">
    <property type="entry name" value="ZF_RING_2"/>
    <property type="match status" value="1"/>
</dbReference>
<reference evidence="8 9" key="1">
    <citation type="submission" date="2024-08" db="EMBL/GenBank/DDBJ databases">
        <authorList>
            <person name="Cucini C."/>
            <person name="Frati F."/>
        </authorList>
    </citation>
    <scope>NUCLEOTIDE SEQUENCE [LARGE SCALE GENOMIC DNA]</scope>
</reference>
<feature type="domain" description="C2H2-type" evidence="7">
    <location>
        <begin position="476"/>
        <end position="500"/>
    </location>
</feature>
<feature type="coiled-coil region" evidence="4">
    <location>
        <begin position="262"/>
        <end position="307"/>
    </location>
</feature>
<dbReference type="SUPFAM" id="SSF57997">
    <property type="entry name" value="Tropomyosin"/>
    <property type="match status" value="1"/>
</dbReference>
<dbReference type="SUPFAM" id="SSF57850">
    <property type="entry name" value="RING/U-box"/>
    <property type="match status" value="1"/>
</dbReference>
<dbReference type="PROSITE" id="PS00028">
    <property type="entry name" value="ZINC_FINGER_C2H2_1"/>
    <property type="match status" value="2"/>
</dbReference>
<dbReference type="InterPro" id="IPR013087">
    <property type="entry name" value="Znf_C2H2_type"/>
</dbReference>
<evidence type="ECO:0000256" key="1">
    <source>
        <dbReference type="ARBA" id="ARBA00022771"/>
    </source>
</evidence>
<gene>
    <name evidence="8" type="ORF">ODALV1_LOCUS3362</name>
</gene>
<evidence type="ECO:0000259" key="7">
    <source>
        <dbReference type="PROSITE" id="PS50157"/>
    </source>
</evidence>
<comment type="caution">
    <text evidence="8">The sequence shown here is derived from an EMBL/GenBank/DDBJ whole genome shotgun (WGS) entry which is preliminary data.</text>
</comment>
<feature type="compositionally biased region" description="Basic residues" evidence="5">
    <location>
        <begin position="408"/>
        <end position="420"/>
    </location>
</feature>
<dbReference type="Gene3D" id="3.30.40.10">
    <property type="entry name" value="Zinc/RING finger domain, C3HC4 (zinc finger)"/>
    <property type="match status" value="1"/>
</dbReference>
<evidence type="ECO:0000256" key="5">
    <source>
        <dbReference type="SAM" id="MobiDB-lite"/>
    </source>
</evidence>
<evidence type="ECO:0000256" key="2">
    <source>
        <dbReference type="ARBA" id="ARBA00022833"/>
    </source>
</evidence>
<dbReference type="SMART" id="SM00355">
    <property type="entry name" value="ZnF_C2H2"/>
    <property type="match status" value="2"/>
</dbReference>
<evidence type="ECO:0000313" key="9">
    <source>
        <dbReference type="Proteomes" id="UP001642540"/>
    </source>
</evidence>
<dbReference type="InterPro" id="IPR036236">
    <property type="entry name" value="Znf_C2H2_sf"/>
</dbReference>
<evidence type="ECO:0000313" key="8">
    <source>
        <dbReference type="EMBL" id="CAL8076112.1"/>
    </source>
</evidence>
<dbReference type="SUPFAM" id="SSF57667">
    <property type="entry name" value="beta-beta-alpha zinc fingers"/>
    <property type="match status" value="1"/>
</dbReference>
<dbReference type="SMART" id="SM00184">
    <property type="entry name" value="RING"/>
    <property type="match status" value="1"/>
</dbReference>
<accession>A0ABP1PST9</accession>
<keyword evidence="1 3" id="KW-0863">Zinc-finger</keyword>
<organism evidence="8 9">
    <name type="scientific">Orchesella dallaii</name>
    <dbReference type="NCBI Taxonomy" id="48710"/>
    <lineage>
        <taxon>Eukaryota</taxon>
        <taxon>Metazoa</taxon>
        <taxon>Ecdysozoa</taxon>
        <taxon>Arthropoda</taxon>
        <taxon>Hexapoda</taxon>
        <taxon>Collembola</taxon>
        <taxon>Entomobryomorpha</taxon>
        <taxon>Entomobryoidea</taxon>
        <taxon>Orchesellidae</taxon>
        <taxon>Orchesellinae</taxon>
        <taxon>Orchesella</taxon>
    </lineage>
</organism>
<proteinExistence type="predicted"/>
<sequence>MDPLAAIDAEEELECSICFGALPQICSITKCGHMFHLSCSRDWWLTESNVHMKDYHSCARCTQVISCYEKAIIIKDQRALKLAERRAENAELEVAQQTEKVDALENQIVELEVLRKTAEYNLTNRLKEIEERLKQTEIQKFNEQEKMFEYETMKNRMDEQLKILQEELYKRNENLKTLEVKLNDSNLQVEELNGKNVTLMKQVTELETKLQQAESSALLNDKKVEEFHSKLKSTQFDLRLTQQEVEDTKQQLCEANKHVGTTKSYLIEIEEFKKKLKTSEENQAELIKALECRLNEALLHKTKVETELHLTIQKLHSQENETISAIKDGNVYKLRCSELFKTLHSSVSNMDDENLMQGAKSTATKETATNESEGSLLSTYPKTVLQGKGTRATVKLVTPISEIEDKHKANHLMSKPKKRVQSYSKSGERSPKATPKRCSKTQNGPQRGTFVCHICGKSFALSSSKTQHLQTHTSTFECVKCGITFKYRTSLTKHNRKKHSLIT</sequence>
<name>A0ABP1PST9_9HEXA</name>
<feature type="coiled-coil region" evidence="4">
    <location>
        <begin position="73"/>
        <end position="216"/>
    </location>
</feature>
<dbReference type="InterPro" id="IPR013083">
    <property type="entry name" value="Znf_RING/FYVE/PHD"/>
</dbReference>